<name>A0A6P2SDA6_9BURK</name>
<accession>A0A6P2SDA6</accession>
<dbReference type="EMBL" id="CABVQC010000071">
    <property type="protein sequence ID" value="VWC41243.1"/>
    <property type="molecule type" value="Genomic_DNA"/>
</dbReference>
<protein>
    <submittedName>
        <fullName evidence="1">Uncharacterized protein</fullName>
    </submittedName>
</protein>
<evidence type="ECO:0000313" key="1">
    <source>
        <dbReference type="EMBL" id="VWC41243.1"/>
    </source>
</evidence>
<dbReference type="Proteomes" id="UP000494261">
    <property type="component" value="Unassembled WGS sequence"/>
</dbReference>
<dbReference type="AlphaFoldDB" id="A0A6P2SDA6"/>
<proteinExistence type="predicted"/>
<sequence>MQQPEQVRAAFERDIGNKVLFIKDGKLLFINGIRLKAIADRKVYFASLRARQAQPIVILAELPPEQAFDLWKQHVLGDKPN</sequence>
<reference evidence="1 2" key="1">
    <citation type="submission" date="2019-09" db="EMBL/GenBank/DDBJ databases">
        <authorList>
            <person name="Depoorter E."/>
        </authorList>
    </citation>
    <scope>NUCLEOTIDE SEQUENCE [LARGE SCALE GENOMIC DNA]</scope>
    <source>
        <strain evidence="1">LMG 13014</strain>
    </source>
</reference>
<organism evidence="1 2">
    <name type="scientific">Burkholderia aenigmatica</name>
    <dbReference type="NCBI Taxonomy" id="2015348"/>
    <lineage>
        <taxon>Bacteria</taxon>
        <taxon>Pseudomonadati</taxon>
        <taxon>Pseudomonadota</taxon>
        <taxon>Betaproteobacteria</taxon>
        <taxon>Burkholderiales</taxon>
        <taxon>Burkholderiaceae</taxon>
        <taxon>Burkholderia</taxon>
        <taxon>Burkholderia cepacia complex</taxon>
    </lineage>
</organism>
<gene>
    <name evidence="1" type="ORF">BLA13014_06904</name>
</gene>
<evidence type="ECO:0000313" key="2">
    <source>
        <dbReference type="Proteomes" id="UP000494261"/>
    </source>
</evidence>